<keyword evidence="3" id="KW-1185">Reference proteome</keyword>
<evidence type="ECO:0000313" key="3">
    <source>
        <dbReference type="Proteomes" id="UP000199119"/>
    </source>
</evidence>
<dbReference type="Pfam" id="PF14488">
    <property type="entry name" value="DUF4434"/>
    <property type="match status" value="1"/>
</dbReference>
<dbReference type="STRING" id="1177982.SAMN04489711_112139"/>
<feature type="domain" description="DUF4434" evidence="1">
    <location>
        <begin position="60"/>
        <end position="339"/>
    </location>
</feature>
<evidence type="ECO:0000313" key="2">
    <source>
        <dbReference type="EMBL" id="SFF10264.1"/>
    </source>
</evidence>
<gene>
    <name evidence="2" type="ORF">SAMN04489711_112139</name>
</gene>
<accession>A0A1I2FXW3</accession>
<sequence length="347" mass="39052">MYMLHANPFLHSRTPVHSAMPNSPAPSSPPHAGLSRRTWLCLAGSVLAAAGCTTQNGRFQGTFIQPWKSFESLSLDEWRQRLRTTRALGCDEIVLQWSATEGGTYPWTLPESLIALIFDEAAREGMSIRMGLPYDERWWTVLSSTDPQVLKDFFASTQKRCLDYAKTAPWSRRPSFRGWYLPYELDQYNWATPERRALLVAWLQAIAAGTSQPQPLAVSTFYSQLQTTGKLTTLWSDILDKVMLRPMLQDGVGVAGMGNYAGLEPLRGLLRQRKVPFDLIVELFEQLPALEGTGGAFRARAATAERVRAQLEVARNYGAERVIAFAIDPWMLGDTPEARQLLQDWQK</sequence>
<protein>
    <recommendedName>
        <fullName evidence="1">DUF4434 domain-containing protein</fullName>
    </recommendedName>
</protein>
<dbReference type="EMBL" id="FONX01000012">
    <property type="protein sequence ID" value="SFF10264.1"/>
    <property type="molecule type" value="Genomic_DNA"/>
</dbReference>
<dbReference type="Gene3D" id="3.20.20.80">
    <property type="entry name" value="Glycosidases"/>
    <property type="match status" value="1"/>
</dbReference>
<name>A0A1I2FXW3_9BURK</name>
<proteinExistence type="predicted"/>
<evidence type="ECO:0000259" key="1">
    <source>
        <dbReference type="Pfam" id="PF14488"/>
    </source>
</evidence>
<dbReference type="AlphaFoldDB" id="A0A1I2FXW3"/>
<dbReference type="Proteomes" id="UP000199119">
    <property type="component" value="Unassembled WGS sequence"/>
</dbReference>
<reference evidence="3" key="1">
    <citation type="submission" date="2016-10" db="EMBL/GenBank/DDBJ databases">
        <authorList>
            <person name="Varghese N."/>
            <person name="Submissions S."/>
        </authorList>
    </citation>
    <scope>NUCLEOTIDE SEQUENCE [LARGE SCALE GENOMIC DNA]</scope>
    <source>
        <strain evidence="3">DSM 27981</strain>
    </source>
</reference>
<organism evidence="2 3">
    <name type="scientific">Paracidovorax wautersii</name>
    <dbReference type="NCBI Taxonomy" id="1177982"/>
    <lineage>
        <taxon>Bacteria</taxon>
        <taxon>Pseudomonadati</taxon>
        <taxon>Pseudomonadota</taxon>
        <taxon>Betaproteobacteria</taxon>
        <taxon>Burkholderiales</taxon>
        <taxon>Comamonadaceae</taxon>
        <taxon>Paracidovorax</taxon>
    </lineage>
</organism>
<dbReference type="InterPro" id="IPR027849">
    <property type="entry name" value="DUF4434"/>
</dbReference>